<dbReference type="eggNOG" id="COG2267">
    <property type="taxonomic scope" value="Bacteria"/>
</dbReference>
<dbReference type="Pfam" id="PF12697">
    <property type="entry name" value="Abhydrolase_6"/>
    <property type="match status" value="1"/>
</dbReference>
<dbReference type="EMBL" id="CP001678">
    <property type="protein sequence ID" value="ACT57858.1"/>
    <property type="molecule type" value="Genomic_DNA"/>
</dbReference>
<gene>
    <name evidence="2" type="ordered locus">Hbal_0156</name>
</gene>
<organism evidence="2 3">
    <name type="scientific">Hirschia baltica (strain ATCC 49814 / DSM 5838 / IFAM 1418)</name>
    <dbReference type="NCBI Taxonomy" id="582402"/>
    <lineage>
        <taxon>Bacteria</taxon>
        <taxon>Pseudomonadati</taxon>
        <taxon>Pseudomonadota</taxon>
        <taxon>Alphaproteobacteria</taxon>
        <taxon>Hyphomonadales</taxon>
        <taxon>Hyphomonadaceae</taxon>
        <taxon>Hirschia</taxon>
    </lineage>
</organism>
<accession>C6XL29</accession>
<evidence type="ECO:0000313" key="3">
    <source>
        <dbReference type="Proteomes" id="UP000002745"/>
    </source>
</evidence>
<dbReference type="STRING" id="582402.Hbal_0156"/>
<reference evidence="3" key="1">
    <citation type="journal article" date="2011" name="J. Bacteriol.">
        <title>Genome sequences of eight morphologically diverse alphaproteobacteria.</title>
        <authorList>
            <consortium name="US DOE Joint Genome Institute"/>
            <person name="Brown P.J."/>
            <person name="Kysela D.T."/>
            <person name="Buechlein A."/>
            <person name="Hemmerich C."/>
            <person name="Brun Y.V."/>
        </authorList>
    </citation>
    <scope>NUCLEOTIDE SEQUENCE [LARGE SCALE GENOMIC DNA]</scope>
    <source>
        <strain evidence="3">ATCC 49814 / DSM 5838 / IFAM 1418</strain>
    </source>
</reference>
<dbReference type="Proteomes" id="UP000002745">
    <property type="component" value="Chromosome"/>
</dbReference>
<evidence type="ECO:0000259" key="1">
    <source>
        <dbReference type="Pfam" id="PF12697"/>
    </source>
</evidence>
<dbReference type="AlphaFoldDB" id="C6XL29"/>
<name>C6XL29_HIRBI</name>
<protein>
    <recommendedName>
        <fullName evidence="1">AB hydrolase-1 domain-containing protein</fullName>
    </recommendedName>
</protein>
<evidence type="ECO:0000313" key="2">
    <source>
        <dbReference type="EMBL" id="ACT57858.1"/>
    </source>
</evidence>
<dbReference type="InterPro" id="IPR029058">
    <property type="entry name" value="AB_hydrolase_fold"/>
</dbReference>
<feature type="domain" description="AB hydrolase-1" evidence="1">
    <location>
        <begin position="5"/>
        <end position="244"/>
    </location>
</feature>
<sequence>MSKSVLFLHGLGGSGEDWKNAVSLFEKHGWRCEAPTMFPHLRCRKSPPEALNNLGFNDWVKAASHYANQIEEEEGDKPLVIGHCLGGLIAQKLMEYGDVQGGIFINPIADETTRAQGQKHSSALGYASYLLTPQANKTPFHSIGLNWGFLNCIPSEKRSELISNLRYESSRLRAELANLETIAGNTAQIDVHNIAHPTLTIGCGKNRVVSSKSSQITARNWLYADIAGEYVEFEDLGHWIFESAQASNLYSHILDWSKNHIKQPVFSHAA</sequence>
<dbReference type="SUPFAM" id="SSF53474">
    <property type="entry name" value="alpha/beta-Hydrolases"/>
    <property type="match status" value="1"/>
</dbReference>
<dbReference type="Gene3D" id="3.40.50.1820">
    <property type="entry name" value="alpha/beta hydrolase"/>
    <property type="match status" value="1"/>
</dbReference>
<dbReference type="RefSeq" id="WP_012778016.1">
    <property type="nucleotide sequence ID" value="NC_012982.1"/>
</dbReference>
<dbReference type="KEGG" id="hba:Hbal_0156"/>
<dbReference type="HOGENOM" id="CLU_051715_3_0_5"/>
<dbReference type="OrthoDB" id="9814966at2"/>
<proteinExistence type="predicted"/>
<keyword evidence="3" id="KW-1185">Reference proteome</keyword>
<dbReference type="ESTHER" id="hirbi-c6xl29">
    <property type="family name" value="6_AlphaBeta_hydrolase"/>
</dbReference>
<dbReference type="InterPro" id="IPR000073">
    <property type="entry name" value="AB_hydrolase_1"/>
</dbReference>